<sequence length="185" mass="20861">MRFLTIIIIVLFLSACGVDSGKKVLTNEGDSIESIKSESIEVQDDFKLEIKSEKSQYNVGEELKITANLTYTGEKEIEIGHGGSWIYLNTTNVTKGYQFWAAMNQPHIVTAMTPNVPIKEQYHFSGGTYYAGSGGNPYTEEEYKQMADMNFPPGNYKIEGTTEFNILGEEYTYEIKTEISFEVIE</sequence>
<dbReference type="RefSeq" id="WP_301136041.1">
    <property type="nucleotide sequence ID" value="NZ_JAUHTQ010000001.1"/>
</dbReference>
<accession>A0ABT8GKI7</accession>
<evidence type="ECO:0000313" key="2">
    <source>
        <dbReference type="Proteomes" id="UP001172743"/>
    </source>
</evidence>
<protein>
    <recommendedName>
        <fullName evidence="3">DUF4352 domain-containing protein</fullName>
    </recommendedName>
</protein>
<organism evidence="1 2">
    <name type="scientific">Ureibacillus aquaedulcis</name>
    <dbReference type="NCBI Taxonomy" id="3058421"/>
    <lineage>
        <taxon>Bacteria</taxon>
        <taxon>Bacillati</taxon>
        <taxon>Bacillota</taxon>
        <taxon>Bacilli</taxon>
        <taxon>Bacillales</taxon>
        <taxon>Caryophanaceae</taxon>
        <taxon>Ureibacillus</taxon>
    </lineage>
</organism>
<gene>
    <name evidence="1" type="ORF">QYB95_00095</name>
</gene>
<evidence type="ECO:0008006" key="3">
    <source>
        <dbReference type="Google" id="ProtNLM"/>
    </source>
</evidence>
<reference evidence="1" key="1">
    <citation type="submission" date="2023-07" db="EMBL/GenBank/DDBJ databases">
        <title>Ureibacillus sp. isolated from freshwater well.</title>
        <authorList>
            <person name="Kirdat K."/>
            <person name="Bhatt A."/>
            <person name="Teware R."/>
            <person name="Bhavsar Y."/>
            <person name="Yadav A."/>
        </authorList>
    </citation>
    <scope>NUCLEOTIDE SEQUENCE</scope>
    <source>
        <strain evidence="1">BA0131</strain>
    </source>
</reference>
<dbReference type="PROSITE" id="PS51257">
    <property type="entry name" value="PROKAR_LIPOPROTEIN"/>
    <property type="match status" value="1"/>
</dbReference>
<proteinExistence type="predicted"/>
<keyword evidence="2" id="KW-1185">Reference proteome</keyword>
<evidence type="ECO:0000313" key="1">
    <source>
        <dbReference type="EMBL" id="MDN4491922.1"/>
    </source>
</evidence>
<dbReference type="Proteomes" id="UP001172743">
    <property type="component" value="Unassembled WGS sequence"/>
</dbReference>
<dbReference type="EMBL" id="JAUHTQ010000001">
    <property type="protein sequence ID" value="MDN4491922.1"/>
    <property type="molecule type" value="Genomic_DNA"/>
</dbReference>
<comment type="caution">
    <text evidence="1">The sequence shown here is derived from an EMBL/GenBank/DDBJ whole genome shotgun (WGS) entry which is preliminary data.</text>
</comment>
<name>A0ABT8GKI7_9BACL</name>